<organism evidence="1">
    <name type="scientific">Eucalyptus grandis</name>
    <name type="common">Flooded gum</name>
    <dbReference type="NCBI Taxonomy" id="71139"/>
    <lineage>
        <taxon>Eukaryota</taxon>
        <taxon>Viridiplantae</taxon>
        <taxon>Streptophyta</taxon>
        <taxon>Embryophyta</taxon>
        <taxon>Tracheophyta</taxon>
        <taxon>Spermatophyta</taxon>
        <taxon>Magnoliopsida</taxon>
        <taxon>eudicotyledons</taxon>
        <taxon>Gunneridae</taxon>
        <taxon>Pentapetalae</taxon>
        <taxon>rosids</taxon>
        <taxon>malvids</taxon>
        <taxon>Myrtales</taxon>
        <taxon>Myrtaceae</taxon>
        <taxon>Myrtoideae</taxon>
        <taxon>Eucalypteae</taxon>
        <taxon>Eucalyptus</taxon>
    </lineage>
</organism>
<protein>
    <submittedName>
        <fullName evidence="1">Uncharacterized protein</fullName>
    </submittedName>
</protein>
<accession>A0A058ZXE1</accession>
<dbReference type="AlphaFoldDB" id="A0A058ZXE1"/>
<dbReference type="InParanoid" id="A0A058ZXE1"/>
<reference evidence="1" key="1">
    <citation type="submission" date="2013-07" db="EMBL/GenBank/DDBJ databases">
        <title>The genome of Eucalyptus grandis.</title>
        <authorList>
            <person name="Schmutz J."/>
            <person name="Hayes R."/>
            <person name="Myburg A."/>
            <person name="Tuskan G."/>
            <person name="Grattapaglia D."/>
            <person name="Rokhsar D.S."/>
        </authorList>
    </citation>
    <scope>NUCLEOTIDE SEQUENCE</scope>
    <source>
        <tissue evidence="1">Leaf extractions</tissue>
    </source>
</reference>
<dbReference type="Gramene" id="KCW46452">
    <property type="protein sequence ID" value="KCW46452"/>
    <property type="gene ID" value="EUGRSUZ_K00282"/>
</dbReference>
<gene>
    <name evidence="1" type="ORF">EUGRSUZ_K00282</name>
</gene>
<name>A0A058ZXE1_EUCGR</name>
<dbReference type="EMBL" id="KK198763">
    <property type="protein sequence ID" value="KCW46452.1"/>
    <property type="molecule type" value="Genomic_DNA"/>
</dbReference>
<sequence length="66" mass="7539">MKRPTSDTKESPNCETFSSVFKKRSNLKSSVSEIGMHSCNLPFYYSQQVKDFSNDTTKVLELLIKS</sequence>
<proteinExistence type="predicted"/>
<evidence type="ECO:0000313" key="1">
    <source>
        <dbReference type="EMBL" id="KCW46452.1"/>
    </source>
</evidence>